<dbReference type="Pfam" id="PF01699">
    <property type="entry name" value="Na_Ca_ex"/>
    <property type="match status" value="2"/>
</dbReference>
<dbReference type="Proteomes" id="UP001279660">
    <property type="component" value="Unassembled WGS sequence"/>
</dbReference>
<name>A0ABU4PHQ7_9SPHN</name>
<keyword evidence="3 5" id="KW-1133">Transmembrane helix</keyword>
<dbReference type="RefSeq" id="WP_245535557.1">
    <property type="nucleotide sequence ID" value="NZ_JAWXXV010000001.1"/>
</dbReference>
<dbReference type="EMBL" id="JAWXXV010000001">
    <property type="protein sequence ID" value="MDX5983185.1"/>
    <property type="molecule type" value="Genomic_DNA"/>
</dbReference>
<feature type="transmembrane region" description="Helical" evidence="5">
    <location>
        <begin position="174"/>
        <end position="191"/>
    </location>
</feature>
<feature type="transmembrane region" description="Helical" evidence="5">
    <location>
        <begin position="228"/>
        <end position="246"/>
    </location>
</feature>
<feature type="transmembrane region" description="Helical" evidence="5">
    <location>
        <begin position="119"/>
        <end position="137"/>
    </location>
</feature>
<feature type="transmembrane region" description="Helical" evidence="5">
    <location>
        <begin position="73"/>
        <end position="99"/>
    </location>
</feature>
<keyword evidence="8" id="KW-1185">Reference proteome</keyword>
<proteinExistence type="predicted"/>
<feature type="domain" description="Sodium/calcium exchanger membrane region" evidence="6">
    <location>
        <begin position="50"/>
        <end position="191"/>
    </location>
</feature>
<dbReference type="InterPro" id="IPR044880">
    <property type="entry name" value="NCX_ion-bd_dom_sf"/>
</dbReference>
<accession>A0ABU4PHQ7</accession>
<evidence type="ECO:0000256" key="4">
    <source>
        <dbReference type="ARBA" id="ARBA00023136"/>
    </source>
</evidence>
<feature type="transmembrane region" description="Helical" evidence="5">
    <location>
        <begin position="18"/>
        <end position="37"/>
    </location>
</feature>
<feature type="transmembrane region" description="Helical" evidence="5">
    <location>
        <begin position="387"/>
        <end position="408"/>
    </location>
</feature>
<evidence type="ECO:0000256" key="5">
    <source>
        <dbReference type="SAM" id="Phobius"/>
    </source>
</evidence>
<evidence type="ECO:0000256" key="1">
    <source>
        <dbReference type="ARBA" id="ARBA00004141"/>
    </source>
</evidence>
<feature type="domain" description="Sodium/calcium exchanger membrane region" evidence="6">
    <location>
        <begin position="234"/>
        <end position="377"/>
    </location>
</feature>
<evidence type="ECO:0000313" key="7">
    <source>
        <dbReference type="EMBL" id="MDX5983185.1"/>
    </source>
</evidence>
<keyword evidence="4 5" id="KW-0472">Membrane</keyword>
<feature type="transmembrane region" description="Helical" evidence="5">
    <location>
        <begin position="339"/>
        <end position="356"/>
    </location>
</feature>
<gene>
    <name evidence="7" type="ORF">SIL82_02850</name>
</gene>
<keyword evidence="2 5" id="KW-0812">Transmembrane</keyword>
<feature type="transmembrane region" description="Helical" evidence="5">
    <location>
        <begin position="49"/>
        <end position="66"/>
    </location>
</feature>
<dbReference type="Gene3D" id="1.20.1420.30">
    <property type="entry name" value="NCX, central ion-binding region"/>
    <property type="match status" value="1"/>
</dbReference>
<comment type="subcellular location">
    <subcellularLocation>
        <location evidence="1">Membrane</location>
        <topology evidence="1">Multi-pass membrane protein</topology>
    </subcellularLocation>
</comment>
<comment type="caution">
    <text evidence="7">The sequence shown here is derived from an EMBL/GenBank/DDBJ whole genome shotgun (WGS) entry which is preliminary data.</text>
</comment>
<protein>
    <submittedName>
        <fullName evidence="7">Sodium:proton exchanger</fullName>
    </submittedName>
</protein>
<feature type="transmembrane region" description="Helical" evidence="5">
    <location>
        <begin position="308"/>
        <end position="327"/>
    </location>
</feature>
<evidence type="ECO:0000256" key="2">
    <source>
        <dbReference type="ARBA" id="ARBA00022692"/>
    </source>
</evidence>
<feature type="transmembrane region" description="Helical" evidence="5">
    <location>
        <begin position="149"/>
        <end position="168"/>
    </location>
</feature>
<sequence length="421" mass="45186">MATDIPSASSPRPSLRRFALLLVLVGAAMIPAVILRIEGWRPNPLLDTFVFGAAILAAGFLLSWGAEAAEKRISAGLIVAIVALITVLPEYAVDFYYAYSAGANPGSNYVHYAAANMTGANRLLVGLAWPLLVLLHWRRTRDRAIELRPANRTEILFLLLPSIYAFAIVAKGRISPIDTIVLIALFGVYMWRASRKETGADADDDDDDDDDEPGPAAALMLLSPLRQWLAMGALTIVAAAIILVSAEPFAESMIDSGRLLGFDEFLLIQWLAPLASEAPAVVVAALFVLSGRAASGLATMMSDKINQWTLLVGMLPLAVSLGAGHLTSLPLDTRQHEEFFLTAAQSLFGIGLLLRLRLSLVGAAALATLFVAQVALAVIWQGDELRIVNSLTWLAWGYLALAAGLFLTNRKALGALFRKTG</sequence>
<feature type="transmembrane region" description="Helical" evidence="5">
    <location>
        <begin position="266"/>
        <end position="288"/>
    </location>
</feature>
<feature type="transmembrane region" description="Helical" evidence="5">
    <location>
        <begin position="363"/>
        <end position="381"/>
    </location>
</feature>
<dbReference type="InterPro" id="IPR004837">
    <property type="entry name" value="NaCa_Exmemb"/>
</dbReference>
<reference evidence="7 8" key="1">
    <citation type="submission" date="2023-11" db="EMBL/GenBank/DDBJ databases">
        <title>MicrobeMod: A computational toolkit for identifying prokaryotic methylation and restriction-modification with nanopore sequencing.</title>
        <authorList>
            <person name="Crits-Christoph A."/>
            <person name="Kang S.C."/>
            <person name="Lee H."/>
            <person name="Ostrov N."/>
        </authorList>
    </citation>
    <scope>NUCLEOTIDE SEQUENCE [LARGE SCALE GENOMIC DNA]</scope>
    <source>
        <strain evidence="7 8">ATCC 14820</strain>
    </source>
</reference>
<evidence type="ECO:0000313" key="8">
    <source>
        <dbReference type="Proteomes" id="UP001279660"/>
    </source>
</evidence>
<organism evidence="7 8">
    <name type="scientific">Sphingomonas echinoides</name>
    <dbReference type="NCBI Taxonomy" id="59803"/>
    <lineage>
        <taxon>Bacteria</taxon>
        <taxon>Pseudomonadati</taxon>
        <taxon>Pseudomonadota</taxon>
        <taxon>Alphaproteobacteria</taxon>
        <taxon>Sphingomonadales</taxon>
        <taxon>Sphingomonadaceae</taxon>
        <taxon>Sphingomonas</taxon>
    </lineage>
</organism>
<evidence type="ECO:0000256" key="3">
    <source>
        <dbReference type="ARBA" id="ARBA00022989"/>
    </source>
</evidence>
<evidence type="ECO:0000259" key="6">
    <source>
        <dbReference type="Pfam" id="PF01699"/>
    </source>
</evidence>